<keyword evidence="2" id="KW-1185">Reference proteome</keyword>
<gene>
    <name evidence="1" type="ORF">CP977_25350</name>
</gene>
<evidence type="ECO:0000313" key="2">
    <source>
        <dbReference type="Proteomes" id="UP000326029"/>
    </source>
</evidence>
<dbReference type="EMBL" id="CP023693">
    <property type="protein sequence ID" value="QEV35084.1"/>
    <property type="molecule type" value="Genomic_DNA"/>
</dbReference>
<sequence length="99" mass="10605">MAAAPFQSTLWTKTFRSFAASLRAVVAFSRASPACSRSDGVALSSKSSIALSRWPSNDDLPKTLRSCAPDGKTSFTNSAKFVNAYTPWMYSSSSACCFS</sequence>
<organism evidence="1 2">
    <name type="scientific">Streptomyces cinereoruber</name>
    <dbReference type="NCBI Taxonomy" id="67260"/>
    <lineage>
        <taxon>Bacteria</taxon>
        <taxon>Bacillati</taxon>
        <taxon>Actinomycetota</taxon>
        <taxon>Actinomycetes</taxon>
        <taxon>Kitasatosporales</taxon>
        <taxon>Streptomycetaceae</taxon>
        <taxon>Streptomyces</taxon>
    </lineage>
</organism>
<evidence type="ECO:0000313" key="1">
    <source>
        <dbReference type="EMBL" id="QEV35084.1"/>
    </source>
</evidence>
<dbReference type="Proteomes" id="UP000326029">
    <property type="component" value="Chromosome"/>
</dbReference>
<reference evidence="1 2" key="1">
    <citation type="submission" date="2017-09" db="EMBL/GenBank/DDBJ databases">
        <authorList>
            <person name="Lee N."/>
            <person name="Cho B.-K."/>
        </authorList>
    </citation>
    <scope>NUCLEOTIDE SEQUENCE [LARGE SCALE GENOMIC DNA]</scope>
    <source>
        <strain evidence="1 2">ATCC 19740</strain>
    </source>
</reference>
<protein>
    <recommendedName>
        <fullName evidence="3">Secreted protein</fullName>
    </recommendedName>
</protein>
<proteinExistence type="predicted"/>
<evidence type="ECO:0008006" key="3">
    <source>
        <dbReference type="Google" id="ProtNLM"/>
    </source>
</evidence>
<name>A0ABX6BJ41_9ACTN</name>
<accession>A0ABX6BJ41</accession>